<dbReference type="PaxDb" id="4081-Solyc12g036870.1.1"/>
<feature type="domain" description="Myb/SANT-like" evidence="2">
    <location>
        <begin position="28"/>
        <end position="119"/>
    </location>
</feature>
<evidence type="ECO:0000313" key="4">
    <source>
        <dbReference type="Proteomes" id="UP000004994"/>
    </source>
</evidence>
<evidence type="ECO:0000313" key="3">
    <source>
        <dbReference type="EnsemblPlants" id="Solyc12g036870.2.1"/>
    </source>
</evidence>
<evidence type="ECO:0000259" key="2">
    <source>
        <dbReference type="Pfam" id="PF12776"/>
    </source>
</evidence>
<proteinExistence type="predicted"/>
<dbReference type="Gramene" id="Solyc12g036870.2.1">
    <property type="protein sequence ID" value="Solyc12g036870.2.1"/>
    <property type="gene ID" value="Solyc12g036870.2"/>
</dbReference>
<dbReference type="InParanoid" id="A0A3Q7J7F8"/>
<dbReference type="PANTHER" id="PTHR46929:SF23">
    <property type="entry name" value="L10-INTERACTING MYB DOMAIN-CONTAINING PROTEIN-LIKE"/>
    <property type="match status" value="1"/>
</dbReference>
<feature type="compositionally biased region" description="Polar residues" evidence="1">
    <location>
        <begin position="187"/>
        <end position="196"/>
    </location>
</feature>
<reference evidence="3" key="1">
    <citation type="journal article" date="2012" name="Nature">
        <title>The tomato genome sequence provides insights into fleshy fruit evolution.</title>
        <authorList>
            <consortium name="Tomato Genome Consortium"/>
        </authorList>
    </citation>
    <scope>NUCLEOTIDE SEQUENCE [LARGE SCALE GENOMIC DNA]</scope>
    <source>
        <strain evidence="3">cv. Heinz 1706</strain>
    </source>
</reference>
<dbReference type="Proteomes" id="UP000004994">
    <property type="component" value="Chromosome 12"/>
</dbReference>
<protein>
    <recommendedName>
        <fullName evidence="2">Myb/SANT-like domain-containing protein</fullName>
    </recommendedName>
</protein>
<reference evidence="3" key="2">
    <citation type="submission" date="2019-01" db="UniProtKB">
        <authorList>
            <consortium name="EnsemblPlants"/>
        </authorList>
    </citation>
    <scope>IDENTIFICATION</scope>
    <source>
        <strain evidence="3">cv. Heinz 1706</strain>
    </source>
</reference>
<accession>A0A3Q7J7F8</accession>
<feature type="region of interest" description="Disordered" evidence="1">
    <location>
        <begin position="169"/>
        <end position="206"/>
    </location>
</feature>
<organism evidence="3">
    <name type="scientific">Solanum lycopersicum</name>
    <name type="common">Tomato</name>
    <name type="synonym">Lycopersicon esculentum</name>
    <dbReference type="NCBI Taxonomy" id="4081"/>
    <lineage>
        <taxon>Eukaryota</taxon>
        <taxon>Viridiplantae</taxon>
        <taxon>Streptophyta</taxon>
        <taxon>Embryophyta</taxon>
        <taxon>Tracheophyta</taxon>
        <taxon>Spermatophyta</taxon>
        <taxon>Magnoliopsida</taxon>
        <taxon>eudicotyledons</taxon>
        <taxon>Gunneridae</taxon>
        <taxon>Pentapetalae</taxon>
        <taxon>asterids</taxon>
        <taxon>lamiids</taxon>
        <taxon>Solanales</taxon>
        <taxon>Solanaceae</taxon>
        <taxon>Solanoideae</taxon>
        <taxon>Solaneae</taxon>
        <taxon>Solanum</taxon>
        <taxon>Solanum subgen. Lycopersicon</taxon>
    </lineage>
</organism>
<dbReference type="STRING" id="4081.A0A3Q7J7F8"/>
<dbReference type="Pfam" id="PF12776">
    <property type="entry name" value="Myb_DNA-bind_3"/>
    <property type="match status" value="1"/>
</dbReference>
<dbReference type="AlphaFoldDB" id="A0A3Q7J7F8"/>
<dbReference type="PANTHER" id="PTHR46929">
    <property type="entry name" value="EXPRESSED PROTEIN"/>
    <property type="match status" value="1"/>
</dbReference>
<sequence length="290" mass="33011">MDVNHSAPDLFIMLEVRNKGKKGEKQFRWSKPMEYLMLEILADQVKQGNKSTNKFKVISFNRVSNAINEQLGMDCSLKHVENHHKTLRSTWNIVQTLLNKSGLGWDDNLKMITASPRVYAMHIQAHPSHDKFIKKKIDMFEEMSLVCGNDRARGDCAKSFEDIGLDCSSEKGNEDEIEGPSKENGVQDVSETSQVKSSRKRNRHSNVQDVVGDISTKLGEVVATISKIADNRLDVTSLYEEVMAIEGYGEDFLGDAFDYLVQSDTLAKVLMAKNQNLRKVWLERFKRLHK</sequence>
<name>A0A3Q7J7F8_SOLLC</name>
<dbReference type="EnsemblPlants" id="Solyc12g036870.2.1">
    <property type="protein sequence ID" value="Solyc12g036870.2.1"/>
    <property type="gene ID" value="Solyc12g036870.2"/>
</dbReference>
<dbReference type="OMA" id="WARNFIS"/>
<keyword evidence="4" id="KW-1185">Reference proteome</keyword>
<evidence type="ECO:0000256" key="1">
    <source>
        <dbReference type="SAM" id="MobiDB-lite"/>
    </source>
</evidence>
<dbReference type="InterPro" id="IPR024752">
    <property type="entry name" value="Myb/SANT-like_dom"/>
</dbReference>